<evidence type="ECO:0000256" key="1">
    <source>
        <dbReference type="ARBA" id="ARBA00023186"/>
    </source>
</evidence>
<dbReference type="EMBL" id="LCAH01000012">
    <property type="protein sequence ID" value="KKR86503.1"/>
    <property type="molecule type" value="Genomic_DNA"/>
</dbReference>
<accession>A0A0G0UC18</accession>
<dbReference type="SUPFAM" id="SSF46565">
    <property type="entry name" value="Chaperone J-domain"/>
    <property type="match status" value="1"/>
</dbReference>
<protein>
    <submittedName>
        <fullName evidence="3">Chaperone protein DnaJ</fullName>
    </submittedName>
</protein>
<reference evidence="3 4" key="1">
    <citation type="journal article" date="2015" name="Nature">
        <title>rRNA introns, odd ribosomes, and small enigmatic genomes across a large radiation of phyla.</title>
        <authorList>
            <person name="Brown C.T."/>
            <person name="Hug L.A."/>
            <person name="Thomas B.C."/>
            <person name="Sharon I."/>
            <person name="Castelle C.J."/>
            <person name="Singh A."/>
            <person name="Wilkins M.J."/>
            <person name="Williams K.H."/>
            <person name="Banfield J.F."/>
        </authorList>
    </citation>
    <scope>NUCLEOTIDE SEQUENCE [LARGE SCALE GENOMIC DNA]</scope>
</reference>
<sequence>MPNYYEILGVSKDADLREIKRAYHMLARLYHPDRQPDDETADQRFQEATEAYHCLSNAKCRRAYDRGFDPVDSVEDLLFREESGRKWTDILLPGAPISPKRGKDVWMVCPVSTDRLDQGGTVEISLPFGRGKTFVSVPVHARNIPWCRIIGLGEPGKKGAPNGDFWIFFQQQEEKKA</sequence>
<dbReference type="GO" id="GO:0051082">
    <property type="term" value="F:unfolded protein binding"/>
    <property type="evidence" value="ECO:0007669"/>
    <property type="project" value="InterPro"/>
</dbReference>
<comment type="caution">
    <text evidence="3">The sequence shown here is derived from an EMBL/GenBank/DDBJ whole genome shotgun (WGS) entry which is preliminary data.</text>
</comment>
<dbReference type="Proteomes" id="UP000034616">
    <property type="component" value="Unassembled WGS sequence"/>
</dbReference>
<dbReference type="CDD" id="cd06257">
    <property type="entry name" value="DnaJ"/>
    <property type="match status" value="1"/>
</dbReference>
<dbReference type="InterPro" id="IPR051938">
    <property type="entry name" value="Apopto_cytoskel_mod"/>
</dbReference>
<dbReference type="InterPro" id="IPR036869">
    <property type="entry name" value="J_dom_sf"/>
</dbReference>
<dbReference type="PRINTS" id="PR00625">
    <property type="entry name" value="JDOMAIN"/>
</dbReference>
<dbReference type="SMART" id="SM00271">
    <property type="entry name" value="DnaJ"/>
    <property type="match status" value="1"/>
</dbReference>
<organism evidence="3 4">
    <name type="scientific">Candidatus Uhrbacteria bacterium GW2011_GWC2_41_11</name>
    <dbReference type="NCBI Taxonomy" id="1618985"/>
    <lineage>
        <taxon>Bacteria</taxon>
        <taxon>Candidatus Uhriibacteriota</taxon>
    </lineage>
</organism>
<evidence type="ECO:0000313" key="4">
    <source>
        <dbReference type="Proteomes" id="UP000034616"/>
    </source>
</evidence>
<dbReference type="Gene3D" id="1.10.287.110">
    <property type="entry name" value="DnaJ domain"/>
    <property type="match status" value="1"/>
</dbReference>
<evidence type="ECO:0000259" key="2">
    <source>
        <dbReference type="PROSITE" id="PS50076"/>
    </source>
</evidence>
<dbReference type="SUPFAM" id="SSF49493">
    <property type="entry name" value="HSP40/DnaJ peptide-binding domain"/>
    <property type="match status" value="1"/>
</dbReference>
<gene>
    <name evidence="3" type="ORF">UU35_C0012G0020</name>
</gene>
<dbReference type="InterPro" id="IPR001623">
    <property type="entry name" value="DnaJ_domain"/>
</dbReference>
<feature type="domain" description="J" evidence="2">
    <location>
        <begin position="3"/>
        <end position="68"/>
    </location>
</feature>
<dbReference type="AlphaFoldDB" id="A0A0G0UC18"/>
<dbReference type="GO" id="GO:0006457">
    <property type="term" value="P:protein folding"/>
    <property type="evidence" value="ECO:0007669"/>
    <property type="project" value="InterPro"/>
</dbReference>
<dbReference type="PANTHER" id="PTHR44145:SF3">
    <property type="entry name" value="DNAJ HOMOLOG SUBFAMILY A MEMBER 3, MITOCHONDRIAL"/>
    <property type="match status" value="1"/>
</dbReference>
<dbReference type="PROSITE" id="PS50076">
    <property type="entry name" value="DNAJ_2"/>
    <property type="match status" value="1"/>
</dbReference>
<proteinExistence type="predicted"/>
<dbReference type="Pfam" id="PF00226">
    <property type="entry name" value="DnaJ"/>
    <property type="match status" value="1"/>
</dbReference>
<dbReference type="InterPro" id="IPR008971">
    <property type="entry name" value="HSP40/DnaJ_pept-bd"/>
</dbReference>
<dbReference type="PANTHER" id="PTHR44145">
    <property type="entry name" value="DNAJ HOMOLOG SUBFAMILY A MEMBER 3, MITOCHONDRIAL"/>
    <property type="match status" value="1"/>
</dbReference>
<name>A0A0G0UC18_9BACT</name>
<keyword evidence="1" id="KW-0143">Chaperone</keyword>
<evidence type="ECO:0000313" key="3">
    <source>
        <dbReference type="EMBL" id="KKR86503.1"/>
    </source>
</evidence>